<dbReference type="InterPro" id="IPR023596">
    <property type="entry name" value="Peptidase_PrsW_arch/bac"/>
</dbReference>
<dbReference type="EMBL" id="MFVV01000024">
    <property type="protein sequence ID" value="OGJ03146.1"/>
    <property type="molecule type" value="Genomic_DNA"/>
</dbReference>
<feature type="transmembrane region" description="Helical" evidence="10">
    <location>
        <begin position="41"/>
        <end position="59"/>
    </location>
</feature>
<evidence type="ECO:0000256" key="6">
    <source>
        <dbReference type="ARBA" id="ARBA00022692"/>
    </source>
</evidence>
<dbReference type="GO" id="GO:0005886">
    <property type="term" value="C:plasma membrane"/>
    <property type="evidence" value="ECO:0007669"/>
    <property type="project" value="UniProtKB-SubCell"/>
</dbReference>
<evidence type="ECO:0000256" key="10">
    <source>
        <dbReference type="SAM" id="Phobius"/>
    </source>
</evidence>
<evidence type="ECO:0000256" key="3">
    <source>
        <dbReference type="ARBA" id="ARBA00018997"/>
    </source>
</evidence>
<comment type="similarity">
    <text evidence="2">Belongs to the protease PrsW family.</text>
</comment>
<dbReference type="GO" id="GO:0006508">
    <property type="term" value="P:proteolysis"/>
    <property type="evidence" value="ECO:0007669"/>
    <property type="project" value="UniProtKB-KW"/>
</dbReference>
<feature type="transmembrane region" description="Helical" evidence="10">
    <location>
        <begin position="6"/>
        <end position="29"/>
    </location>
</feature>
<evidence type="ECO:0000256" key="5">
    <source>
        <dbReference type="ARBA" id="ARBA00022670"/>
    </source>
</evidence>
<keyword evidence="7" id="KW-0378">Hydrolase</keyword>
<feature type="transmembrane region" description="Helical" evidence="10">
    <location>
        <begin position="203"/>
        <end position="222"/>
    </location>
</feature>
<dbReference type="PIRSF" id="PIRSF016933">
    <property type="entry name" value="PrsW"/>
    <property type="match status" value="1"/>
</dbReference>
<keyword evidence="6 10" id="KW-0812">Transmembrane</keyword>
<keyword evidence="4" id="KW-1003">Cell membrane</keyword>
<evidence type="ECO:0000256" key="9">
    <source>
        <dbReference type="ARBA" id="ARBA00023136"/>
    </source>
</evidence>
<name>A0A1F6Y9X9_9BACT</name>
<feature type="transmembrane region" description="Helical" evidence="10">
    <location>
        <begin position="146"/>
        <end position="165"/>
    </location>
</feature>
<accession>A0A1F6Y9X9</accession>
<feature type="transmembrane region" description="Helical" evidence="10">
    <location>
        <begin position="177"/>
        <end position="197"/>
    </location>
</feature>
<feature type="transmembrane region" description="Helical" evidence="10">
    <location>
        <begin position="106"/>
        <end position="126"/>
    </location>
</feature>
<evidence type="ECO:0000256" key="4">
    <source>
        <dbReference type="ARBA" id="ARBA00022475"/>
    </source>
</evidence>
<protein>
    <recommendedName>
        <fullName evidence="3">Protease PrsW</fullName>
    </recommendedName>
</protein>
<keyword evidence="9 10" id="KW-0472">Membrane</keyword>
<evidence type="ECO:0000313" key="12">
    <source>
        <dbReference type="Proteomes" id="UP000176192"/>
    </source>
</evidence>
<dbReference type="InterPro" id="IPR026898">
    <property type="entry name" value="PrsW"/>
</dbReference>
<evidence type="ECO:0000256" key="8">
    <source>
        <dbReference type="ARBA" id="ARBA00022989"/>
    </source>
</evidence>
<organism evidence="11 12">
    <name type="scientific">Candidatus Nomurabacteria bacterium RIFCSPLOWO2_12_FULL_46_14</name>
    <dbReference type="NCBI Taxonomy" id="1801797"/>
    <lineage>
        <taxon>Bacteria</taxon>
        <taxon>Candidatus Nomuraibacteriota</taxon>
    </lineage>
</organism>
<dbReference type="Proteomes" id="UP000176192">
    <property type="component" value="Unassembled WGS sequence"/>
</dbReference>
<keyword evidence="8 10" id="KW-1133">Transmembrane helix</keyword>
<comment type="caution">
    <text evidence="11">The sequence shown here is derived from an EMBL/GenBank/DDBJ whole genome shotgun (WGS) entry which is preliminary data.</text>
</comment>
<keyword evidence="5" id="KW-0645">Protease</keyword>
<dbReference type="PANTHER" id="PTHR36844:SF1">
    <property type="entry name" value="PROTEASE PRSW"/>
    <property type="match status" value="1"/>
</dbReference>
<comment type="subcellular location">
    <subcellularLocation>
        <location evidence="1">Cell membrane</location>
        <topology evidence="1">Multi-pass membrane protein</topology>
    </subcellularLocation>
</comment>
<gene>
    <name evidence="11" type="ORF">A3G06_01675</name>
</gene>
<dbReference type="Pfam" id="PF13367">
    <property type="entry name" value="PrsW-protease"/>
    <property type="match status" value="1"/>
</dbReference>
<dbReference type="PANTHER" id="PTHR36844">
    <property type="entry name" value="PROTEASE PRSW"/>
    <property type="match status" value="1"/>
</dbReference>
<proteinExistence type="inferred from homology"/>
<dbReference type="GO" id="GO:0008233">
    <property type="term" value="F:peptidase activity"/>
    <property type="evidence" value="ECO:0007669"/>
    <property type="project" value="UniProtKB-KW"/>
</dbReference>
<evidence type="ECO:0000313" key="11">
    <source>
        <dbReference type="EMBL" id="OGJ03146.1"/>
    </source>
</evidence>
<sequence>MSTDPKILGVGLAVVGGIIPSFLWLWFWLQEDKKKPEPTGLLAACFLAGIISVALILPLEKIIKTYVANTEWQIIGWAGVEEMIKYLAVLLVLYKTAHTDQPIDWPIYFITTALGFAAIENIMFLIKPFSLNQAVVGLLTGQLRFLGATLLHTVASGIVGIAYGLSMNTGRWKRKVYVLIGLSFAIALHSAFNFFIMDDSSENIIKIFGFLWVVTIIIMLLFEKLRRMSGEN</sequence>
<evidence type="ECO:0000256" key="7">
    <source>
        <dbReference type="ARBA" id="ARBA00022801"/>
    </source>
</evidence>
<evidence type="ECO:0000256" key="1">
    <source>
        <dbReference type="ARBA" id="ARBA00004651"/>
    </source>
</evidence>
<dbReference type="STRING" id="1801797.A3G06_01675"/>
<dbReference type="AlphaFoldDB" id="A0A1F6Y9X9"/>
<evidence type="ECO:0000256" key="2">
    <source>
        <dbReference type="ARBA" id="ARBA00009165"/>
    </source>
</evidence>
<reference evidence="11 12" key="1">
    <citation type="journal article" date="2016" name="Nat. Commun.">
        <title>Thousands of microbial genomes shed light on interconnected biogeochemical processes in an aquifer system.</title>
        <authorList>
            <person name="Anantharaman K."/>
            <person name="Brown C.T."/>
            <person name="Hug L.A."/>
            <person name="Sharon I."/>
            <person name="Castelle C.J."/>
            <person name="Probst A.J."/>
            <person name="Thomas B.C."/>
            <person name="Singh A."/>
            <person name="Wilkins M.J."/>
            <person name="Karaoz U."/>
            <person name="Brodie E.L."/>
            <person name="Williams K.H."/>
            <person name="Hubbard S.S."/>
            <person name="Banfield J.F."/>
        </authorList>
    </citation>
    <scope>NUCLEOTIDE SEQUENCE [LARGE SCALE GENOMIC DNA]</scope>
</reference>